<organism evidence="2 3">
    <name type="scientific">Electrophorus electricus</name>
    <name type="common">Electric eel</name>
    <name type="synonym">Gymnotus electricus</name>
    <dbReference type="NCBI Taxonomy" id="8005"/>
    <lineage>
        <taxon>Eukaryota</taxon>
        <taxon>Metazoa</taxon>
        <taxon>Chordata</taxon>
        <taxon>Craniata</taxon>
        <taxon>Vertebrata</taxon>
        <taxon>Euteleostomi</taxon>
        <taxon>Actinopterygii</taxon>
        <taxon>Neopterygii</taxon>
        <taxon>Teleostei</taxon>
        <taxon>Ostariophysi</taxon>
        <taxon>Gymnotiformes</taxon>
        <taxon>Gymnotoidei</taxon>
        <taxon>Gymnotidae</taxon>
        <taxon>Electrophorus</taxon>
    </lineage>
</organism>
<reference evidence="3" key="1">
    <citation type="journal article" date="2014" name="Science">
        <title>Nonhuman genetics. Genomic basis for the convergent evolution of electric organs.</title>
        <authorList>
            <person name="Gallant J.R."/>
            <person name="Traeger L.L."/>
            <person name="Volkening J.D."/>
            <person name="Moffett H."/>
            <person name="Chen P.H."/>
            <person name="Novina C.D."/>
            <person name="Phillips G.N.Jr."/>
            <person name="Anand R."/>
            <person name="Wells G.B."/>
            <person name="Pinch M."/>
            <person name="Guth R."/>
            <person name="Unguez G.A."/>
            <person name="Albert J.S."/>
            <person name="Zakon H.H."/>
            <person name="Samanta M.P."/>
            <person name="Sussman M.R."/>
        </authorList>
    </citation>
    <scope>NUCLEOTIDE SEQUENCE [LARGE SCALE GENOMIC DNA]</scope>
</reference>
<protein>
    <submittedName>
        <fullName evidence="2">Uncharacterized protein</fullName>
    </submittedName>
</protein>
<sequence length="288" mass="31579">MVALLPSTGDGVAHAGWVPGSNTGHLPQALVSFPGKLLGVPTSLIICLTLHTVALSHPDHVNHLILAEDGGHRHRLLQTLSRPVNLLSHSATIQLHLHDMGLLLPQRQQVHLHGETESLFLHHCKVLLQLLFACFILPFLAVFGEGLLLAFMPKIIFVESALALITNVLSKDGLERAQTLHGVDVSYHSDHDHRRSLNNSNSLHLLSFGYLCEREKRKGSCCNDYLTLNLTHTYSSIGLVTQECCEVDRQFGIIPGPAAHLPTMPLAPLVGQKAHVPMAWGVEFTVRL</sequence>
<dbReference type="AlphaFoldDB" id="A0A4W4EA20"/>
<proteinExistence type="predicted"/>
<reference evidence="2" key="5">
    <citation type="submission" date="2025-09" db="UniProtKB">
        <authorList>
            <consortium name="Ensembl"/>
        </authorList>
    </citation>
    <scope>IDENTIFICATION</scope>
</reference>
<keyword evidence="3" id="KW-1185">Reference proteome</keyword>
<reference evidence="3" key="2">
    <citation type="journal article" date="2017" name="Sci. Adv.">
        <title>A tail of two voltages: Proteomic comparison of the three electric organs of the electric eel.</title>
        <authorList>
            <person name="Traeger L.L."/>
            <person name="Sabat G."/>
            <person name="Barrett-Wilt G.A."/>
            <person name="Wells G.B."/>
            <person name="Sussman M.R."/>
        </authorList>
    </citation>
    <scope>NUCLEOTIDE SEQUENCE [LARGE SCALE GENOMIC DNA]</scope>
</reference>
<dbReference type="Ensembl" id="ENSEEET00000008879.2">
    <property type="protein sequence ID" value="ENSEEEP00000008766.1"/>
    <property type="gene ID" value="ENSEEEG00000004537.2"/>
</dbReference>
<feature type="transmembrane region" description="Helical" evidence="1">
    <location>
        <begin position="126"/>
        <end position="144"/>
    </location>
</feature>
<reference evidence="2" key="4">
    <citation type="submission" date="2025-08" db="UniProtKB">
        <authorList>
            <consortium name="Ensembl"/>
        </authorList>
    </citation>
    <scope>IDENTIFICATION</scope>
</reference>
<keyword evidence="1" id="KW-0472">Membrane</keyword>
<accession>A0A4W4EA20</accession>
<reference evidence="2" key="3">
    <citation type="submission" date="2020-05" db="EMBL/GenBank/DDBJ databases">
        <title>Electrophorus electricus (electric eel) genome, fEleEle1, primary haplotype.</title>
        <authorList>
            <person name="Myers G."/>
            <person name="Meyer A."/>
            <person name="Fedrigo O."/>
            <person name="Formenti G."/>
            <person name="Rhie A."/>
            <person name="Tracey A."/>
            <person name="Sims Y."/>
            <person name="Jarvis E.D."/>
        </authorList>
    </citation>
    <scope>NUCLEOTIDE SEQUENCE [LARGE SCALE GENOMIC DNA]</scope>
</reference>
<evidence type="ECO:0000256" key="1">
    <source>
        <dbReference type="SAM" id="Phobius"/>
    </source>
</evidence>
<name>A0A4W4EA20_ELEEL</name>
<evidence type="ECO:0000313" key="3">
    <source>
        <dbReference type="Proteomes" id="UP000314983"/>
    </source>
</evidence>
<keyword evidence="1" id="KW-0812">Transmembrane</keyword>
<keyword evidence="1" id="KW-1133">Transmembrane helix</keyword>
<dbReference type="Proteomes" id="UP000314983">
    <property type="component" value="Chromosome 1"/>
</dbReference>
<dbReference type="OMA" id="PWEFLCV"/>
<dbReference type="GeneTree" id="ENSGT00990000204633"/>
<evidence type="ECO:0000313" key="2">
    <source>
        <dbReference type="Ensembl" id="ENSEEEP00000008766.1"/>
    </source>
</evidence>